<proteinExistence type="predicted"/>
<protein>
    <submittedName>
        <fullName evidence="1">Uncharacterized protein</fullName>
    </submittedName>
</protein>
<dbReference type="EMBL" id="AOKY01000671">
    <property type="protein sequence ID" value="KDB20878.1"/>
    <property type="molecule type" value="Genomic_DNA"/>
</dbReference>
<sequence>MHISRVNTAGERQQDACSGADACTIAVRWIPRLRSRYRDRQDPQPNVTSFQPLSQSECDVFHKDNASVDVLHALGE</sequence>
<dbReference type="Proteomes" id="UP000024533">
    <property type="component" value="Unassembled WGS sequence"/>
</dbReference>
<gene>
    <name evidence="1" type="ORF">H109_07174</name>
</gene>
<reference evidence="1 2" key="1">
    <citation type="submission" date="2014-02" db="EMBL/GenBank/DDBJ databases">
        <title>The Genome Sequence of Trichophyton interdigitale MR816.</title>
        <authorList>
            <consortium name="The Broad Institute Genomics Platform"/>
            <person name="Cuomo C.A."/>
            <person name="White T.C."/>
            <person name="Graser Y."/>
            <person name="Martinez-Rossi N."/>
            <person name="Heitman J."/>
            <person name="Young S.K."/>
            <person name="Zeng Q."/>
            <person name="Gargeya S."/>
            <person name="Abouelleil A."/>
            <person name="Alvarado L."/>
            <person name="Chapman S.B."/>
            <person name="Gainer-Dewar J."/>
            <person name="Goldberg J."/>
            <person name="Griggs A."/>
            <person name="Gujja S."/>
            <person name="Hansen M."/>
            <person name="Howarth C."/>
            <person name="Imamovic A."/>
            <person name="Larimer J."/>
            <person name="Martinez D."/>
            <person name="Murphy C."/>
            <person name="Pearson M.D."/>
            <person name="Persinoti G."/>
            <person name="Poon T."/>
            <person name="Priest M."/>
            <person name="Roberts A.D."/>
            <person name="Saif S."/>
            <person name="Shea T.D."/>
            <person name="Sykes S.N."/>
            <person name="Wortman J."/>
            <person name="Nusbaum C."/>
            <person name="Birren B."/>
        </authorList>
    </citation>
    <scope>NUCLEOTIDE SEQUENCE [LARGE SCALE GENOMIC DNA]</scope>
    <source>
        <strain evidence="1 2">MR816</strain>
    </source>
</reference>
<evidence type="ECO:0000313" key="2">
    <source>
        <dbReference type="Proteomes" id="UP000024533"/>
    </source>
</evidence>
<dbReference type="HOGENOM" id="CLU_2661434_0_0_1"/>
<comment type="caution">
    <text evidence="1">The sequence shown here is derived from an EMBL/GenBank/DDBJ whole genome shotgun (WGS) entry which is preliminary data.</text>
</comment>
<name>A0A059IZK5_TRIIM</name>
<evidence type="ECO:0000313" key="1">
    <source>
        <dbReference type="EMBL" id="KDB20878.1"/>
    </source>
</evidence>
<dbReference type="AlphaFoldDB" id="A0A059IZK5"/>
<feature type="non-terminal residue" evidence="1">
    <location>
        <position position="76"/>
    </location>
</feature>
<organism evidence="1 2">
    <name type="scientific">Trichophyton interdigitale (strain MR816)</name>
    <dbReference type="NCBI Taxonomy" id="1215338"/>
    <lineage>
        <taxon>Eukaryota</taxon>
        <taxon>Fungi</taxon>
        <taxon>Dikarya</taxon>
        <taxon>Ascomycota</taxon>
        <taxon>Pezizomycotina</taxon>
        <taxon>Eurotiomycetes</taxon>
        <taxon>Eurotiomycetidae</taxon>
        <taxon>Onygenales</taxon>
        <taxon>Arthrodermataceae</taxon>
        <taxon>Trichophyton</taxon>
    </lineage>
</organism>
<keyword evidence="2" id="KW-1185">Reference proteome</keyword>
<accession>A0A059IZK5</accession>